<organism evidence="2 3">
    <name type="scientific">Trichogramma brassicae</name>
    <dbReference type="NCBI Taxonomy" id="86971"/>
    <lineage>
        <taxon>Eukaryota</taxon>
        <taxon>Metazoa</taxon>
        <taxon>Ecdysozoa</taxon>
        <taxon>Arthropoda</taxon>
        <taxon>Hexapoda</taxon>
        <taxon>Insecta</taxon>
        <taxon>Pterygota</taxon>
        <taxon>Neoptera</taxon>
        <taxon>Endopterygota</taxon>
        <taxon>Hymenoptera</taxon>
        <taxon>Apocrita</taxon>
        <taxon>Proctotrupomorpha</taxon>
        <taxon>Chalcidoidea</taxon>
        <taxon>Trichogrammatidae</taxon>
        <taxon>Trichogramma</taxon>
    </lineage>
</organism>
<reference evidence="2 3" key="1">
    <citation type="submission" date="2020-02" db="EMBL/GenBank/DDBJ databases">
        <authorList>
            <person name="Ferguson B K."/>
        </authorList>
    </citation>
    <scope>NUCLEOTIDE SEQUENCE [LARGE SCALE GENOMIC DNA]</scope>
</reference>
<feature type="compositionally biased region" description="Basic and acidic residues" evidence="1">
    <location>
        <begin position="51"/>
        <end position="60"/>
    </location>
</feature>
<dbReference type="AlphaFoldDB" id="A0A6H5J3U6"/>
<evidence type="ECO:0000313" key="2">
    <source>
        <dbReference type="EMBL" id="CAB0042843.1"/>
    </source>
</evidence>
<evidence type="ECO:0000313" key="3">
    <source>
        <dbReference type="Proteomes" id="UP000479190"/>
    </source>
</evidence>
<protein>
    <submittedName>
        <fullName evidence="2">Uncharacterized protein</fullName>
    </submittedName>
</protein>
<accession>A0A6H5J3U6</accession>
<sequence length="350" mass="40063">MDGDRLVARLCQYVVLILSDVHTSKITIGPIEDYDLVLFFSFSTCQRGLRQPRESREEAAARGQKHSSASMARSVGMSDQVQQLLHRYPAETSQAIELSVPLQTFHYRSGQLNLRCVVKIAGVYEQCGASFSWAPVLGNPCRNETVKLEFSICFKNLRTNRNQQILQFPRVYTQRLPFGKIFENAGTRCARAGQREYAKKTDKAENFLQSVQRLKLDSSWLSKTTRCHSVKLFSLQLFLRELVLFSEQQQQQQPPPPLAYRESVQACSLNGGVSMQRGTLWRAREFDSIAKFAKRYNVCTPSYWHGAVQNIRECLRIALRSCVQYCHDRKFYQLNEPSSLGNFVHALDGE</sequence>
<evidence type="ECO:0000256" key="1">
    <source>
        <dbReference type="SAM" id="MobiDB-lite"/>
    </source>
</evidence>
<dbReference type="Proteomes" id="UP000479190">
    <property type="component" value="Unassembled WGS sequence"/>
</dbReference>
<name>A0A6H5J3U6_9HYME</name>
<proteinExistence type="predicted"/>
<feature type="region of interest" description="Disordered" evidence="1">
    <location>
        <begin position="51"/>
        <end position="74"/>
    </location>
</feature>
<dbReference type="EMBL" id="CADCXV010001227">
    <property type="protein sequence ID" value="CAB0042843.1"/>
    <property type="molecule type" value="Genomic_DNA"/>
</dbReference>
<gene>
    <name evidence="2" type="ORF">TBRA_LOCUS14437</name>
</gene>
<keyword evidence="3" id="KW-1185">Reference proteome</keyword>